<protein>
    <submittedName>
        <fullName evidence="1">Uncharacterized protein</fullName>
    </submittedName>
</protein>
<evidence type="ECO:0000313" key="1">
    <source>
        <dbReference type="EMBL" id="MCT7976415.1"/>
    </source>
</evidence>
<keyword evidence="2" id="KW-1185">Reference proteome</keyword>
<accession>A0ABT2N4V1</accession>
<sequence>MQISKRTLLIVGEAMATTAIGLIHEGLGVALTFGLALWHIRYDNTMPVQQDSMVQRVTHQVPIAPGMEEKNQDSEHEQ</sequence>
<reference evidence="1 2" key="1">
    <citation type="journal article" date="2022" name="Front. Microbiol.">
        <title>High genomic differentiation and limited gene flow indicate recent cryptic speciation within the genus Laspinema (cyanobacteria).</title>
        <authorList>
            <person name="Stanojkovic A."/>
            <person name="Skoupy S."/>
            <person name="Skaloud P."/>
            <person name="Dvorak P."/>
        </authorList>
    </citation>
    <scope>NUCLEOTIDE SEQUENCE [LARGE SCALE GENOMIC DNA]</scope>
    <source>
        <strain evidence="1 2">D3b</strain>
    </source>
</reference>
<name>A0ABT2N4V1_9CYAN</name>
<organism evidence="1 2">
    <name type="scientific">Laspinema olomoucense D3b</name>
    <dbReference type="NCBI Taxonomy" id="2953688"/>
    <lineage>
        <taxon>Bacteria</taxon>
        <taxon>Bacillati</taxon>
        <taxon>Cyanobacteriota</taxon>
        <taxon>Cyanophyceae</taxon>
        <taxon>Oscillatoriophycideae</taxon>
        <taxon>Oscillatoriales</taxon>
        <taxon>Laspinemataceae</taxon>
        <taxon>Laspinema</taxon>
        <taxon>Laspinema olomoucense</taxon>
    </lineage>
</organism>
<dbReference type="Proteomes" id="UP001525961">
    <property type="component" value="Unassembled WGS sequence"/>
</dbReference>
<dbReference type="RefSeq" id="WP_261201509.1">
    <property type="nucleotide sequence ID" value="NZ_JAMXFA010000002.1"/>
</dbReference>
<comment type="caution">
    <text evidence="1">The sequence shown here is derived from an EMBL/GenBank/DDBJ whole genome shotgun (WGS) entry which is preliminary data.</text>
</comment>
<evidence type="ECO:0000313" key="2">
    <source>
        <dbReference type="Proteomes" id="UP001525961"/>
    </source>
</evidence>
<dbReference type="EMBL" id="JAMXFA010000002">
    <property type="protein sequence ID" value="MCT7976415.1"/>
    <property type="molecule type" value="Genomic_DNA"/>
</dbReference>
<proteinExistence type="predicted"/>
<gene>
    <name evidence="1" type="ORF">NG792_01595</name>
</gene>